<dbReference type="Proteomes" id="UP001633002">
    <property type="component" value="Unassembled WGS sequence"/>
</dbReference>
<proteinExistence type="predicted"/>
<sequence length="302" mass="33965">MQSLQDEQGNICHDEDVILERIHNFYGSLYSQPPPQPGDSIGRTRILGLLNRQVEVGDNCNLIKVPELKEVETTINNMAKGKAPGEDGVTAKVLQLTWGWVQGPCIDFLKEIHHVYIMFIQGRFIQGRYIMDNIRTLKLCQDLANNTDFRSAIVGFSRNVERSHARSEKTGHKDQYNTAARTHRVSNLVHKNQNQRLATAREVQLEVEGHGRSLEGMEAASAILESLIKSDEQVEDITDRWSTRGIFSNLILVTTLEISVGTRGINAASFGCGEPFTRAFSHDQGRREYMWQTDSINGAGKK</sequence>
<evidence type="ECO:0000313" key="1">
    <source>
        <dbReference type="EMBL" id="KAL3675761.1"/>
    </source>
</evidence>
<protein>
    <submittedName>
        <fullName evidence="1">Uncharacterized protein</fullName>
    </submittedName>
</protein>
<evidence type="ECO:0000313" key="2">
    <source>
        <dbReference type="Proteomes" id="UP001633002"/>
    </source>
</evidence>
<dbReference type="AlphaFoldDB" id="A0ABD3GD17"/>
<reference evidence="1 2" key="1">
    <citation type="submission" date="2024-09" db="EMBL/GenBank/DDBJ databases">
        <title>Chromosome-scale assembly of Riccia sorocarpa.</title>
        <authorList>
            <person name="Paukszto L."/>
        </authorList>
    </citation>
    <scope>NUCLEOTIDE SEQUENCE [LARGE SCALE GENOMIC DNA]</scope>
    <source>
        <strain evidence="1">LP-2024</strain>
        <tissue evidence="1">Aerial parts of the thallus</tissue>
    </source>
</reference>
<comment type="caution">
    <text evidence="1">The sequence shown here is derived from an EMBL/GenBank/DDBJ whole genome shotgun (WGS) entry which is preliminary data.</text>
</comment>
<gene>
    <name evidence="1" type="ORF">R1sor_025709</name>
</gene>
<organism evidence="1 2">
    <name type="scientific">Riccia sorocarpa</name>
    <dbReference type="NCBI Taxonomy" id="122646"/>
    <lineage>
        <taxon>Eukaryota</taxon>
        <taxon>Viridiplantae</taxon>
        <taxon>Streptophyta</taxon>
        <taxon>Embryophyta</taxon>
        <taxon>Marchantiophyta</taxon>
        <taxon>Marchantiopsida</taxon>
        <taxon>Marchantiidae</taxon>
        <taxon>Marchantiales</taxon>
        <taxon>Ricciaceae</taxon>
        <taxon>Riccia</taxon>
    </lineage>
</organism>
<dbReference type="EMBL" id="JBJQOH010000008">
    <property type="protein sequence ID" value="KAL3675761.1"/>
    <property type="molecule type" value="Genomic_DNA"/>
</dbReference>
<name>A0ABD3GD17_9MARC</name>
<accession>A0ABD3GD17</accession>
<keyword evidence="2" id="KW-1185">Reference proteome</keyword>